<dbReference type="Gene3D" id="3.30.70.100">
    <property type="match status" value="1"/>
</dbReference>
<gene>
    <name evidence="3" type="ORF">KACHI17_26950</name>
</gene>
<sequence>MKKIFFLLFISFGLLANAQIKKADLRASGLTCAMCSKAVYKSLSSIAFVEKVNVDIQKSTYEIVFKSGMGVDFDALSRAVVDAGFSVAQLQVTSVFNGVKAKKGAQIELDGKTIQFINANDQLLNGEKTFSIVDKNFVSAKEFKKYSASAGKTYESGFVEGKRVYHAIL</sequence>
<feature type="domain" description="HMA" evidence="2">
    <location>
        <begin position="21"/>
        <end position="88"/>
    </location>
</feature>
<organism evidence="3">
    <name type="scientific">Sediminibacterium sp. KACHI17</name>
    <dbReference type="NCBI Taxonomy" id="1751071"/>
    <lineage>
        <taxon>Bacteria</taxon>
        <taxon>Pseudomonadati</taxon>
        <taxon>Bacteroidota</taxon>
        <taxon>Chitinophagia</taxon>
        <taxon>Chitinophagales</taxon>
        <taxon>Chitinophagaceae</taxon>
        <taxon>Sediminibacterium</taxon>
    </lineage>
</organism>
<dbReference type="CDD" id="cd00371">
    <property type="entry name" value="HMA"/>
    <property type="match status" value="1"/>
</dbReference>
<feature type="chain" id="PRO_5043389428" description="HMA domain-containing protein" evidence="1">
    <location>
        <begin position="19"/>
        <end position="169"/>
    </location>
</feature>
<evidence type="ECO:0000256" key="1">
    <source>
        <dbReference type="SAM" id="SignalP"/>
    </source>
</evidence>
<dbReference type="AlphaFoldDB" id="A0AAT9GMG6"/>
<protein>
    <recommendedName>
        <fullName evidence="2">HMA domain-containing protein</fullName>
    </recommendedName>
</protein>
<dbReference type="SUPFAM" id="SSF55008">
    <property type="entry name" value="HMA, heavy metal-associated domain"/>
    <property type="match status" value="1"/>
</dbReference>
<dbReference type="Pfam" id="PF00403">
    <property type="entry name" value="HMA"/>
    <property type="match status" value="1"/>
</dbReference>
<dbReference type="PROSITE" id="PS50846">
    <property type="entry name" value="HMA_2"/>
    <property type="match status" value="1"/>
</dbReference>
<dbReference type="InterPro" id="IPR006121">
    <property type="entry name" value="HMA_dom"/>
</dbReference>
<name>A0AAT9GMG6_9BACT</name>
<dbReference type="InterPro" id="IPR036163">
    <property type="entry name" value="HMA_dom_sf"/>
</dbReference>
<evidence type="ECO:0000313" key="3">
    <source>
        <dbReference type="EMBL" id="BFG71814.1"/>
    </source>
</evidence>
<keyword evidence="1" id="KW-0732">Signal</keyword>
<reference evidence="3" key="1">
    <citation type="submission" date="2024-02" db="EMBL/GenBank/DDBJ databases">
        <title>Sediminibacterium planktonica sp. nov. and Sediminibacterium longus sp. nov., isolated from surface lake and river water.</title>
        <authorList>
            <person name="Watanabe K."/>
            <person name="Takemine S."/>
            <person name="Ishii Y."/>
            <person name="Ogata Y."/>
            <person name="Shindo C."/>
            <person name="Suda W."/>
        </authorList>
    </citation>
    <scope>NUCLEOTIDE SEQUENCE</scope>
    <source>
        <strain evidence="3">KACHI17</strain>
    </source>
</reference>
<evidence type="ECO:0000259" key="2">
    <source>
        <dbReference type="PROSITE" id="PS50846"/>
    </source>
</evidence>
<proteinExistence type="predicted"/>
<accession>A0AAT9GMG6</accession>
<feature type="signal peptide" evidence="1">
    <location>
        <begin position="1"/>
        <end position="18"/>
    </location>
</feature>
<dbReference type="GO" id="GO:0046872">
    <property type="term" value="F:metal ion binding"/>
    <property type="evidence" value="ECO:0007669"/>
    <property type="project" value="InterPro"/>
</dbReference>
<dbReference type="RefSeq" id="WP_353549436.1">
    <property type="nucleotide sequence ID" value="NZ_AP029612.1"/>
</dbReference>
<dbReference type="EMBL" id="AP029612">
    <property type="protein sequence ID" value="BFG71814.1"/>
    <property type="molecule type" value="Genomic_DNA"/>
</dbReference>